<evidence type="ECO:0000313" key="3">
    <source>
        <dbReference type="EMBL" id="QEC66971.1"/>
    </source>
</evidence>
<feature type="compositionally biased region" description="Polar residues" evidence="1">
    <location>
        <begin position="496"/>
        <end position="520"/>
    </location>
</feature>
<accession>A0A5B8V822</accession>
<dbReference type="AlphaFoldDB" id="A0A5B8V822"/>
<keyword evidence="2" id="KW-0732">Signal</keyword>
<evidence type="ECO:0000313" key="4">
    <source>
        <dbReference type="Proteomes" id="UP000321533"/>
    </source>
</evidence>
<gene>
    <name evidence="3" type="ORF">FRZ67_06540</name>
</gene>
<keyword evidence="4" id="KW-1185">Reference proteome</keyword>
<dbReference type="InterPro" id="IPR011990">
    <property type="entry name" value="TPR-like_helical_dom_sf"/>
</dbReference>
<sequence length="529" mass="57845">MIMLRPKIKVFLAASLAASLMTMSSCSKIDDFGNMNTNPTVPLTPLTSALLTQTLSNVGSSYAWDQGGISTVSGLYCQYFSETQYTDASAQYSKPTFNWDGYYAGNLKDLQTIIDYNSDPNTAAIALANGSNANQIAIARILKSYIMWFITDTWGDVPYNDIFNADANGVIPYTSQQQIYSSLFTELSEAVAQFDDGPAVKGDILFDGDITMWKKFANSLHALMALRLSKKDATTGAAEFNAALNADGGVFEEGESATMDYPGGNFNSPVYNYYNIIARKDYAVTDVLIDGLYNNYDDRYYVFGTGEGATGTVAGQVITGFPFGLTRDDAIDFLNNHASFARVVGSSKTIFTDGTDFNVSTSPVVLLSSSEVYLARAEAAYLGWTGDDVNDMYTTGIRENWKQWDIYAGELQGIFGGGALNGEDYDYYISQDNIALGTETGDDYAKIAYEEWVAHYPKGWMGFADWRRTGYPELTPSVNSSLGGIPRRMPYGPNEYSLNPTNVASSASQYTGGSQSSDSQLGRVWWDAQ</sequence>
<organism evidence="3 4">
    <name type="scientific">Panacibacter ginsenosidivorans</name>
    <dbReference type="NCBI Taxonomy" id="1813871"/>
    <lineage>
        <taxon>Bacteria</taxon>
        <taxon>Pseudomonadati</taxon>
        <taxon>Bacteroidota</taxon>
        <taxon>Chitinophagia</taxon>
        <taxon>Chitinophagales</taxon>
        <taxon>Chitinophagaceae</taxon>
        <taxon>Panacibacter</taxon>
    </lineage>
</organism>
<keyword evidence="3" id="KW-0449">Lipoprotein</keyword>
<feature type="region of interest" description="Disordered" evidence="1">
    <location>
        <begin position="496"/>
        <end position="521"/>
    </location>
</feature>
<reference evidence="3 4" key="1">
    <citation type="journal article" date="2016" name="Int. J. Syst. Evol. Microbiol.">
        <title>Panacibacter ginsenosidivorans gen. nov., sp. nov., with ginsenoside converting activity isolated from soil of a ginseng field.</title>
        <authorList>
            <person name="Siddiqi M.Z."/>
            <person name="Muhammad Shafi S."/>
            <person name="Choi K.D."/>
            <person name="Im W.T."/>
        </authorList>
    </citation>
    <scope>NUCLEOTIDE SEQUENCE [LARGE SCALE GENOMIC DNA]</scope>
    <source>
        <strain evidence="3 4">Gsoil1550</strain>
    </source>
</reference>
<dbReference type="Proteomes" id="UP000321533">
    <property type="component" value="Chromosome"/>
</dbReference>
<dbReference type="PROSITE" id="PS51257">
    <property type="entry name" value="PROKAR_LIPOPROTEIN"/>
    <property type="match status" value="1"/>
</dbReference>
<dbReference type="EMBL" id="CP042435">
    <property type="protein sequence ID" value="QEC66971.1"/>
    <property type="molecule type" value="Genomic_DNA"/>
</dbReference>
<name>A0A5B8V822_9BACT</name>
<feature type="chain" id="PRO_5022666352" evidence="2">
    <location>
        <begin position="30"/>
        <end position="529"/>
    </location>
</feature>
<evidence type="ECO:0000256" key="2">
    <source>
        <dbReference type="SAM" id="SignalP"/>
    </source>
</evidence>
<proteinExistence type="predicted"/>
<evidence type="ECO:0000256" key="1">
    <source>
        <dbReference type="SAM" id="MobiDB-lite"/>
    </source>
</evidence>
<feature type="signal peptide" evidence="2">
    <location>
        <begin position="1"/>
        <end position="29"/>
    </location>
</feature>
<dbReference type="Pfam" id="PF12771">
    <property type="entry name" value="SusD-like_2"/>
    <property type="match status" value="1"/>
</dbReference>
<dbReference type="SUPFAM" id="SSF48452">
    <property type="entry name" value="TPR-like"/>
    <property type="match status" value="1"/>
</dbReference>
<dbReference type="InterPro" id="IPR041662">
    <property type="entry name" value="SusD-like_2"/>
</dbReference>
<dbReference type="KEGG" id="pgin:FRZ67_06540"/>
<protein>
    <submittedName>
        <fullName evidence="3">SusD/RagB family nutrient-binding outer membrane lipoprotein</fullName>
    </submittedName>
</protein>
<dbReference type="Gene3D" id="1.25.40.390">
    <property type="match status" value="1"/>
</dbReference>